<reference evidence="2 3" key="1">
    <citation type="journal article" date="2011" name="Genome Biol.">
        <title>Comparative genome sequence analysis underscores mycoparasitism as the ancestral life style of Trichoderma.</title>
        <authorList>
            <person name="Kubicek C.P."/>
            <person name="Herrera-Estrella A."/>
            <person name="Seidl-Seiboth V."/>
            <person name="Martinez D.A."/>
            <person name="Druzhinina I.S."/>
            <person name="Thon M."/>
            <person name="Zeilinger S."/>
            <person name="Casas-Flores S."/>
            <person name="Horwitz B.A."/>
            <person name="Mukherjee P.K."/>
            <person name="Mukherjee M."/>
            <person name="Kredics L."/>
            <person name="Alcaraz L.D."/>
            <person name="Aerts A."/>
            <person name="Antal Z."/>
            <person name="Atanasova L."/>
            <person name="Cervantes-Badillo M.G."/>
            <person name="Challacombe J."/>
            <person name="Chertkov O."/>
            <person name="McCluskey K."/>
            <person name="Coulpier F."/>
            <person name="Deshpande N."/>
            <person name="von Doehren H."/>
            <person name="Ebbole D.J."/>
            <person name="Esquivel-Naranjo E.U."/>
            <person name="Fekete E."/>
            <person name="Flipphi M."/>
            <person name="Glaser F."/>
            <person name="Gomez-Rodriguez E.Y."/>
            <person name="Gruber S."/>
            <person name="Han C."/>
            <person name="Henrissat B."/>
            <person name="Hermosa R."/>
            <person name="Hernandez-Onate M."/>
            <person name="Karaffa L."/>
            <person name="Kosti I."/>
            <person name="Le Crom S."/>
            <person name="Lindquist E."/>
            <person name="Lucas S."/>
            <person name="Luebeck M."/>
            <person name="Luebeck P.S."/>
            <person name="Margeot A."/>
            <person name="Metz B."/>
            <person name="Misra M."/>
            <person name="Nevalainen H."/>
            <person name="Omann M."/>
            <person name="Packer N."/>
            <person name="Perrone G."/>
            <person name="Uresti-Rivera E.E."/>
            <person name="Salamov A."/>
            <person name="Schmoll M."/>
            <person name="Seiboth B."/>
            <person name="Shapiro H."/>
            <person name="Sukno S."/>
            <person name="Tamayo-Ramos J.A."/>
            <person name="Tisch D."/>
            <person name="Wiest A."/>
            <person name="Wilkinson H.H."/>
            <person name="Zhang M."/>
            <person name="Coutinho P.M."/>
            <person name="Kenerley C.M."/>
            <person name="Monte E."/>
            <person name="Baker S.E."/>
            <person name="Grigoriev I.V."/>
        </authorList>
    </citation>
    <scope>NUCLEOTIDE SEQUENCE [LARGE SCALE GENOMIC DNA]</scope>
    <source>
        <strain evidence="3">ATCC 20476 / IMI 206040</strain>
    </source>
</reference>
<feature type="region of interest" description="Disordered" evidence="1">
    <location>
        <begin position="126"/>
        <end position="171"/>
    </location>
</feature>
<name>G9P078_HYPAI</name>
<dbReference type="HOGENOM" id="CLU_1384337_0_0_1"/>
<feature type="region of interest" description="Disordered" evidence="1">
    <location>
        <begin position="40"/>
        <end position="91"/>
    </location>
</feature>
<accession>G9P078</accession>
<feature type="compositionally biased region" description="Basic residues" evidence="1">
    <location>
        <begin position="63"/>
        <end position="82"/>
    </location>
</feature>
<proteinExistence type="predicted"/>
<feature type="compositionally biased region" description="Polar residues" evidence="1">
    <location>
        <begin position="40"/>
        <end position="56"/>
    </location>
</feature>
<keyword evidence="3" id="KW-1185">Reference proteome</keyword>
<evidence type="ECO:0000313" key="3">
    <source>
        <dbReference type="Proteomes" id="UP000005426"/>
    </source>
</evidence>
<evidence type="ECO:0000313" key="2">
    <source>
        <dbReference type="EMBL" id="EHK44123.1"/>
    </source>
</evidence>
<dbReference type="GeneID" id="25779675"/>
<organism evidence="2 3">
    <name type="scientific">Hypocrea atroviridis (strain ATCC 20476 / IMI 206040)</name>
    <name type="common">Trichoderma atroviride</name>
    <dbReference type="NCBI Taxonomy" id="452589"/>
    <lineage>
        <taxon>Eukaryota</taxon>
        <taxon>Fungi</taxon>
        <taxon>Dikarya</taxon>
        <taxon>Ascomycota</taxon>
        <taxon>Pezizomycotina</taxon>
        <taxon>Sordariomycetes</taxon>
        <taxon>Hypocreomycetidae</taxon>
        <taxon>Hypocreales</taxon>
        <taxon>Hypocreaceae</taxon>
        <taxon>Trichoderma</taxon>
    </lineage>
</organism>
<gene>
    <name evidence="2" type="ORF">TRIATDRAFT_284830</name>
</gene>
<protein>
    <submittedName>
        <fullName evidence="2">Uncharacterized protein</fullName>
    </submittedName>
</protein>
<evidence type="ECO:0000256" key="1">
    <source>
        <dbReference type="SAM" id="MobiDB-lite"/>
    </source>
</evidence>
<dbReference type="Proteomes" id="UP000005426">
    <property type="component" value="Unassembled WGS sequence"/>
</dbReference>
<sequence length="197" mass="21717">MATRIGTLKMLHETRQAGIASKIEIPSHRLQHLFAASKRSNTQTSNNLGRQASEPAQSWAPKQTRRPKNLNKQNRMLHLHSTRRNDDTLRRAPPVSATPLARDAAILKLQLNSLLAMLSISSGPVKNVQKKRPAPAPRNAALEPMGGSPSVGRIARGQSPANLGERQPKRGEPQFKRLVTRVGLTTCGRETQCDMMM</sequence>
<comment type="caution">
    <text evidence="2">The sequence shown here is derived from an EMBL/GenBank/DDBJ whole genome shotgun (WGS) entry which is preliminary data.</text>
</comment>
<dbReference type="KEGG" id="tatv:25779675"/>
<dbReference type="AlphaFoldDB" id="G9P078"/>
<dbReference type="EMBL" id="ABDG02000025">
    <property type="protein sequence ID" value="EHK44123.1"/>
    <property type="molecule type" value="Genomic_DNA"/>
</dbReference>